<feature type="domain" description="Methyltransferase type 11" evidence="1">
    <location>
        <begin position="49"/>
        <end position="144"/>
    </location>
</feature>
<gene>
    <name evidence="2" type="ORF">ENW48_00005</name>
</gene>
<dbReference type="EMBL" id="DTKJ01000001">
    <property type="protein sequence ID" value="HGZ10586.1"/>
    <property type="molecule type" value="Genomic_DNA"/>
</dbReference>
<dbReference type="PANTHER" id="PTHR45036">
    <property type="entry name" value="METHYLTRANSFERASE LIKE 7B"/>
    <property type="match status" value="1"/>
</dbReference>
<keyword evidence="2" id="KW-0489">Methyltransferase</keyword>
<dbReference type="GO" id="GO:0032259">
    <property type="term" value="P:methylation"/>
    <property type="evidence" value="ECO:0007669"/>
    <property type="project" value="UniProtKB-KW"/>
</dbReference>
<proteinExistence type="predicted"/>
<dbReference type="GO" id="GO:0008757">
    <property type="term" value="F:S-adenosylmethionine-dependent methyltransferase activity"/>
    <property type="evidence" value="ECO:0007669"/>
    <property type="project" value="InterPro"/>
</dbReference>
<dbReference type="CDD" id="cd02440">
    <property type="entry name" value="AdoMet_MTases"/>
    <property type="match status" value="1"/>
</dbReference>
<evidence type="ECO:0000259" key="1">
    <source>
        <dbReference type="Pfam" id="PF08241"/>
    </source>
</evidence>
<sequence length="211" mass="23775">MKCKVSPTYMEKLYSFYSPFYDYVFGKLLGPGRRQAFNYLSRRPHQKILEVGVGPGSTLEFYPPNSYLVGIDISAAMIERAREKARRLNSGSHFDFFVMDACHLEFADNTFDVVMAAYVITTVCDPHQVCREMLRVVKPGGQIIAVNHTRSQNGTHLGKLEDLLAPLFVRIGFTTDLDVIQVMKDCGIRVQKTVPCNLMKTGRIIVATKDA</sequence>
<organism evidence="2">
    <name type="scientific">Desulfobacca acetoxidans</name>
    <dbReference type="NCBI Taxonomy" id="60893"/>
    <lineage>
        <taxon>Bacteria</taxon>
        <taxon>Pseudomonadati</taxon>
        <taxon>Thermodesulfobacteriota</taxon>
        <taxon>Desulfobaccia</taxon>
        <taxon>Desulfobaccales</taxon>
        <taxon>Desulfobaccaceae</taxon>
        <taxon>Desulfobacca</taxon>
    </lineage>
</organism>
<dbReference type="AlphaFoldDB" id="A0A7C5AJZ5"/>
<comment type="caution">
    <text evidence="2">The sequence shown here is derived from an EMBL/GenBank/DDBJ whole genome shotgun (WGS) entry which is preliminary data.</text>
</comment>
<evidence type="ECO:0000313" key="2">
    <source>
        <dbReference type="EMBL" id="HGZ10586.1"/>
    </source>
</evidence>
<dbReference type="InterPro" id="IPR052356">
    <property type="entry name" value="Thiol_S-MT"/>
</dbReference>
<dbReference type="InterPro" id="IPR013216">
    <property type="entry name" value="Methyltransf_11"/>
</dbReference>
<dbReference type="PANTHER" id="PTHR45036:SF1">
    <property type="entry name" value="METHYLTRANSFERASE LIKE 7A"/>
    <property type="match status" value="1"/>
</dbReference>
<reference evidence="2" key="1">
    <citation type="journal article" date="2020" name="mSystems">
        <title>Genome- and Community-Level Interaction Insights into Carbon Utilization and Element Cycling Functions of Hydrothermarchaeota in Hydrothermal Sediment.</title>
        <authorList>
            <person name="Zhou Z."/>
            <person name="Liu Y."/>
            <person name="Xu W."/>
            <person name="Pan J."/>
            <person name="Luo Z.H."/>
            <person name="Li M."/>
        </authorList>
    </citation>
    <scope>NUCLEOTIDE SEQUENCE [LARGE SCALE GENOMIC DNA]</scope>
    <source>
        <strain evidence="2">SpSt-853</strain>
    </source>
</reference>
<accession>A0A7C5AJZ5</accession>
<protein>
    <submittedName>
        <fullName evidence="2">Class I SAM-dependent methyltransferase</fullName>
    </submittedName>
</protein>
<dbReference type="SUPFAM" id="SSF53335">
    <property type="entry name" value="S-adenosyl-L-methionine-dependent methyltransferases"/>
    <property type="match status" value="1"/>
</dbReference>
<dbReference type="Gene3D" id="3.40.50.150">
    <property type="entry name" value="Vaccinia Virus protein VP39"/>
    <property type="match status" value="1"/>
</dbReference>
<dbReference type="InterPro" id="IPR029063">
    <property type="entry name" value="SAM-dependent_MTases_sf"/>
</dbReference>
<dbReference type="Pfam" id="PF08241">
    <property type="entry name" value="Methyltransf_11"/>
    <property type="match status" value="1"/>
</dbReference>
<keyword evidence="2" id="KW-0808">Transferase</keyword>
<name>A0A7C5AJZ5_9BACT</name>